<dbReference type="EMBL" id="BTSX01000002">
    <property type="protein sequence ID" value="GMS83860.1"/>
    <property type="molecule type" value="Genomic_DNA"/>
</dbReference>
<comment type="caution">
    <text evidence="2">The sequence shown here is derived from an EMBL/GenBank/DDBJ whole genome shotgun (WGS) entry which is preliminary data.</text>
</comment>
<accession>A0AAV5SMV0</accession>
<evidence type="ECO:0000313" key="3">
    <source>
        <dbReference type="Proteomes" id="UP001432027"/>
    </source>
</evidence>
<evidence type="ECO:0000256" key="1">
    <source>
        <dbReference type="SAM" id="SignalP"/>
    </source>
</evidence>
<dbReference type="AlphaFoldDB" id="A0AAV5SMV0"/>
<reference evidence="2" key="1">
    <citation type="submission" date="2023-10" db="EMBL/GenBank/DDBJ databases">
        <title>Genome assembly of Pristionchus species.</title>
        <authorList>
            <person name="Yoshida K."/>
            <person name="Sommer R.J."/>
        </authorList>
    </citation>
    <scope>NUCLEOTIDE SEQUENCE</scope>
    <source>
        <strain evidence="2">RS0144</strain>
    </source>
</reference>
<evidence type="ECO:0000313" key="2">
    <source>
        <dbReference type="EMBL" id="GMS83860.1"/>
    </source>
</evidence>
<feature type="non-terminal residue" evidence="2">
    <location>
        <position position="1"/>
    </location>
</feature>
<protein>
    <submittedName>
        <fullName evidence="2">Uncharacterized protein</fullName>
    </submittedName>
</protein>
<keyword evidence="1" id="KW-0732">Signal</keyword>
<keyword evidence="3" id="KW-1185">Reference proteome</keyword>
<feature type="signal peptide" evidence="1">
    <location>
        <begin position="1"/>
        <end position="23"/>
    </location>
</feature>
<gene>
    <name evidence="2" type="ORF">PENTCL1PPCAC_6035</name>
</gene>
<dbReference type="Proteomes" id="UP001432027">
    <property type="component" value="Unassembled WGS sequence"/>
</dbReference>
<name>A0AAV5SMV0_9BILA</name>
<sequence>PEWSLDPSMVVLLLLSLIVATTAKKPCEIKHKCVANCHQFAHKIVNSSGEFYLYEYECNTGSLWINENGWHSSNY</sequence>
<feature type="non-terminal residue" evidence="2">
    <location>
        <position position="75"/>
    </location>
</feature>
<feature type="chain" id="PRO_5043652466" evidence="1">
    <location>
        <begin position="24"/>
        <end position="75"/>
    </location>
</feature>
<organism evidence="2 3">
    <name type="scientific">Pristionchus entomophagus</name>
    <dbReference type="NCBI Taxonomy" id="358040"/>
    <lineage>
        <taxon>Eukaryota</taxon>
        <taxon>Metazoa</taxon>
        <taxon>Ecdysozoa</taxon>
        <taxon>Nematoda</taxon>
        <taxon>Chromadorea</taxon>
        <taxon>Rhabditida</taxon>
        <taxon>Rhabditina</taxon>
        <taxon>Diplogasteromorpha</taxon>
        <taxon>Diplogasteroidea</taxon>
        <taxon>Neodiplogasteridae</taxon>
        <taxon>Pristionchus</taxon>
    </lineage>
</organism>
<proteinExistence type="predicted"/>